<name>K6CHN6_9BACI</name>
<proteinExistence type="inferred from homology"/>
<keyword evidence="6 7" id="KW-0472">Membrane</keyword>
<reference evidence="9 10" key="1">
    <citation type="journal article" date="2012" name="Front. Microbiol.">
        <title>Redundancy and modularity in membrane-associated dissimilatory nitrate reduction in Bacillus.</title>
        <authorList>
            <person name="Heylen K."/>
            <person name="Keltjens J."/>
        </authorList>
    </citation>
    <scope>NUCLEOTIDE SEQUENCE [LARGE SCALE GENOMIC DNA]</scope>
    <source>
        <strain evidence="10">LMG 21833T</strain>
    </source>
</reference>
<accession>K6CHN6</accession>
<evidence type="ECO:0000256" key="6">
    <source>
        <dbReference type="ARBA" id="ARBA00023136"/>
    </source>
</evidence>
<dbReference type="GO" id="GO:0055085">
    <property type="term" value="P:transmembrane transport"/>
    <property type="evidence" value="ECO:0007669"/>
    <property type="project" value="InterPro"/>
</dbReference>
<dbReference type="Proteomes" id="UP000006316">
    <property type="component" value="Unassembled WGS sequence"/>
</dbReference>
<keyword evidence="10" id="KW-1185">Reference proteome</keyword>
<comment type="caution">
    <text evidence="9">The sequence shown here is derived from an EMBL/GenBank/DDBJ whole genome shotgun (WGS) entry which is preliminary data.</text>
</comment>
<evidence type="ECO:0000313" key="9">
    <source>
        <dbReference type="EMBL" id="EKN70645.1"/>
    </source>
</evidence>
<dbReference type="InterPro" id="IPR045621">
    <property type="entry name" value="BPD_transp_1_N"/>
</dbReference>
<evidence type="ECO:0000313" key="10">
    <source>
        <dbReference type="Proteomes" id="UP000006316"/>
    </source>
</evidence>
<dbReference type="Gene3D" id="1.10.3720.10">
    <property type="entry name" value="MetI-like"/>
    <property type="match status" value="1"/>
</dbReference>
<keyword evidence="4 7" id="KW-0812">Transmembrane</keyword>
<dbReference type="STRING" id="1117379.BABA_04359"/>
<sequence length="316" mass="34606">MKLYVLKRLFVLIPVLFVVSTVVFLIIHLSPGDPASAMLGDNVTKEQVDELRQELGLNLPLYQQYFNWLFGVLQGDLGNSLFMKQPVMGAIIGHLGPTISLSILGLLLAMVIGIPVGIIAAKRRGSAADQSLMGLSYLGISVPNFLVSLFLMLLFAVTLKWLPVAGFKPLSEGLWNHLQYLIMPTIALGMFHAALIARMTRSSMLEVLNSAFIKAARSKGVKERQVVYKHALRNAFLPILTVIGQSFGGLVAGTIVVETIFGIPGIGQLVINSIAHRDFPMIQGVVLFVTVSYVFINLTVDLLYGVIDPRVRLNHK</sequence>
<evidence type="ECO:0000256" key="2">
    <source>
        <dbReference type="ARBA" id="ARBA00022448"/>
    </source>
</evidence>
<dbReference type="CDD" id="cd06261">
    <property type="entry name" value="TM_PBP2"/>
    <property type="match status" value="1"/>
</dbReference>
<evidence type="ECO:0000259" key="8">
    <source>
        <dbReference type="PROSITE" id="PS50928"/>
    </source>
</evidence>
<comment type="similarity">
    <text evidence="7">Belongs to the binding-protein-dependent transport system permease family.</text>
</comment>
<dbReference type="PATRIC" id="fig|1117379.3.peg.901"/>
<dbReference type="EMBL" id="AJLS01000036">
    <property type="protein sequence ID" value="EKN70645.1"/>
    <property type="molecule type" value="Genomic_DNA"/>
</dbReference>
<dbReference type="OrthoDB" id="9773683at2"/>
<dbReference type="Pfam" id="PF19300">
    <property type="entry name" value="BPD_transp_1_N"/>
    <property type="match status" value="1"/>
</dbReference>
<feature type="transmembrane region" description="Helical" evidence="7">
    <location>
        <begin position="281"/>
        <end position="307"/>
    </location>
</feature>
<dbReference type="SUPFAM" id="SSF161098">
    <property type="entry name" value="MetI-like"/>
    <property type="match status" value="1"/>
</dbReference>
<dbReference type="InterPro" id="IPR035906">
    <property type="entry name" value="MetI-like_sf"/>
</dbReference>
<evidence type="ECO:0000256" key="4">
    <source>
        <dbReference type="ARBA" id="ARBA00022692"/>
    </source>
</evidence>
<feature type="transmembrane region" description="Helical" evidence="7">
    <location>
        <begin position="99"/>
        <end position="120"/>
    </location>
</feature>
<dbReference type="PROSITE" id="PS50928">
    <property type="entry name" value="ABC_TM1"/>
    <property type="match status" value="1"/>
</dbReference>
<feature type="transmembrane region" description="Helical" evidence="7">
    <location>
        <begin position="132"/>
        <end position="157"/>
    </location>
</feature>
<keyword evidence="2 7" id="KW-0813">Transport</keyword>
<dbReference type="PANTHER" id="PTHR43163">
    <property type="entry name" value="DIPEPTIDE TRANSPORT SYSTEM PERMEASE PROTEIN DPPB-RELATED"/>
    <property type="match status" value="1"/>
</dbReference>
<dbReference type="Pfam" id="PF00528">
    <property type="entry name" value="BPD_transp_1"/>
    <property type="match status" value="1"/>
</dbReference>
<evidence type="ECO:0000256" key="3">
    <source>
        <dbReference type="ARBA" id="ARBA00022475"/>
    </source>
</evidence>
<protein>
    <submittedName>
        <fullName evidence="9">ABC transporter permease</fullName>
    </submittedName>
</protein>
<feature type="transmembrane region" description="Helical" evidence="7">
    <location>
        <begin position="177"/>
        <end position="197"/>
    </location>
</feature>
<comment type="subcellular location">
    <subcellularLocation>
        <location evidence="1 7">Cell membrane</location>
        <topology evidence="1 7">Multi-pass membrane protein</topology>
    </subcellularLocation>
</comment>
<gene>
    <name evidence="9" type="ORF">BABA_04359</name>
</gene>
<evidence type="ECO:0000256" key="7">
    <source>
        <dbReference type="RuleBase" id="RU363032"/>
    </source>
</evidence>
<keyword evidence="3" id="KW-1003">Cell membrane</keyword>
<evidence type="ECO:0000256" key="1">
    <source>
        <dbReference type="ARBA" id="ARBA00004651"/>
    </source>
</evidence>
<evidence type="ECO:0000256" key="5">
    <source>
        <dbReference type="ARBA" id="ARBA00022989"/>
    </source>
</evidence>
<dbReference type="PANTHER" id="PTHR43163:SF6">
    <property type="entry name" value="DIPEPTIDE TRANSPORT SYSTEM PERMEASE PROTEIN DPPB-RELATED"/>
    <property type="match status" value="1"/>
</dbReference>
<feature type="transmembrane region" description="Helical" evidence="7">
    <location>
        <begin position="9"/>
        <end position="29"/>
    </location>
</feature>
<feature type="domain" description="ABC transmembrane type-1" evidence="8">
    <location>
        <begin position="95"/>
        <end position="304"/>
    </location>
</feature>
<dbReference type="AlphaFoldDB" id="K6CHN6"/>
<dbReference type="GO" id="GO:0005886">
    <property type="term" value="C:plasma membrane"/>
    <property type="evidence" value="ECO:0007669"/>
    <property type="project" value="UniProtKB-SubCell"/>
</dbReference>
<feature type="transmembrane region" description="Helical" evidence="7">
    <location>
        <begin position="235"/>
        <end position="261"/>
    </location>
</feature>
<keyword evidence="5 7" id="KW-1133">Transmembrane helix</keyword>
<dbReference type="eggNOG" id="COG0601">
    <property type="taxonomic scope" value="Bacteria"/>
</dbReference>
<dbReference type="RefSeq" id="WP_007083907.1">
    <property type="nucleotide sequence ID" value="NZ_AJLS01000036.1"/>
</dbReference>
<organism evidence="9 10">
    <name type="scientific">Neobacillus bataviensis LMG 21833</name>
    <dbReference type="NCBI Taxonomy" id="1117379"/>
    <lineage>
        <taxon>Bacteria</taxon>
        <taxon>Bacillati</taxon>
        <taxon>Bacillota</taxon>
        <taxon>Bacilli</taxon>
        <taxon>Bacillales</taxon>
        <taxon>Bacillaceae</taxon>
        <taxon>Neobacillus</taxon>
    </lineage>
</organism>
<dbReference type="InterPro" id="IPR000515">
    <property type="entry name" value="MetI-like"/>
</dbReference>